<name>A0ABS7TK54_9BACT</name>
<dbReference type="RefSeq" id="WP_224190360.1">
    <property type="nucleotide sequence ID" value="NZ_JAIRAU010000001.1"/>
</dbReference>
<reference evidence="1" key="1">
    <citation type="submission" date="2021-08" db="EMBL/GenBank/DDBJ databases">
        <authorList>
            <person name="Stevens D.C."/>
        </authorList>
    </citation>
    <scope>NUCLEOTIDE SEQUENCE</scope>
    <source>
        <strain evidence="1">DSM 53165</strain>
    </source>
</reference>
<protein>
    <submittedName>
        <fullName evidence="1">Uncharacterized protein</fullName>
    </submittedName>
</protein>
<dbReference type="Proteomes" id="UP001139031">
    <property type="component" value="Unassembled WGS sequence"/>
</dbReference>
<organism evidence="1 2">
    <name type="scientific">Nannocystis pusilla</name>
    <dbReference type="NCBI Taxonomy" id="889268"/>
    <lineage>
        <taxon>Bacteria</taxon>
        <taxon>Pseudomonadati</taxon>
        <taxon>Myxococcota</taxon>
        <taxon>Polyangia</taxon>
        <taxon>Nannocystales</taxon>
        <taxon>Nannocystaceae</taxon>
        <taxon>Nannocystis</taxon>
    </lineage>
</organism>
<gene>
    <name evidence="1" type="ORF">K7C98_05030</name>
</gene>
<dbReference type="EMBL" id="JAIRAU010000001">
    <property type="protein sequence ID" value="MBZ5708612.1"/>
    <property type="molecule type" value="Genomic_DNA"/>
</dbReference>
<sequence length="54" mass="5841">MSTAIHSVKVTALKGAEIKLTVRSLEGNHVSFCPILALRCPSCPSEHVLHNTSR</sequence>
<keyword evidence="2" id="KW-1185">Reference proteome</keyword>
<proteinExistence type="predicted"/>
<evidence type="ECO:0000313" key="1">
    <source>
        <dbReference type="EMBL" id="MBZ5708612.1"/>
    </source>
</evidence>
<comment type="caution">
    <text evidence="1">The sequence shown here is derived from an EMBL/GenBank/DDBJ whole genome shotgun (WGS) entry which is preliminary data.</text>
</comment>
<accession>A0ABS7TK54</accession>
<evidence type="ECO:0000313" key="2">
    <source>
        <dbReference type="Proteomes" id="UP001139031"/>
    </source>
</evidence>